<organism evidence="3 4">
    <name type="scientific">Cryptolaemus montrouzieri</name>
    <dbReference type="NCBI Taxonomy" id="559131"/>
    <lineage>
        <taxon>Eukaryota</taxon>
        <taxon>Metazoa</taxon>
        <taxon>Ecdysozoa</taxon>
        <taxon>Arthropoda</taxon>
        <taxon>Hexapoda</taxon>
        <taxon>Insecta</taxon>
        <taxon>Pterygota</taxon>
        <taxon>Neoptera</taxon>
        <taxon>Endopterygota</taxon>
        <taxon>Coleoptera</taxon>
        <taxon>Polyphaga</taxon>
        <taxon>Cucujiformia</taxon>
        <taxon>Coccinelloidea</taxon>
        <taxon>Coccinellidae</taxon>
        <taxon>Scymninae</taxon>
        <taxon>Scymnini</taxon>
        <taxon>Cryptolaemus</taxon>
    </lineage>
</organism>
<dbReference type="InterPro" id="IPR011989">
    <property type="entry name" value="ARM-like"/>
</dbReference>
<protein>
    <recommendedName>
        <fullName evidence="2">26S proteasome non-ATPase regulatory subunit 5</fullName>
    </recommendedName>
</protein>
<dbReference type="AlphaFoldDB" id="A0ABD2PAP4"/>
<reference evidence="3 4" key="1">
    <citation type="journal article" date="2021" name="BMC Biol.">
        <title>Horizontally acquired antibacterial genes associated with adaptive radiation of ladybird beetles.</title>
        <authorList>
            <person name="Li H.S."/>
            <person name="Tang X.F."/>
            <person name="Huang Y.H."/>
            <person name="Xu Z.Y."/>
            <person name="Chen M.L."/>
            <person name="Du X.Y."/>
            <person name="Qiu B.Y."/>
            <person name="Chen P.T."/>
            <person name="Zhang W."/>
            <person name="Slipinski A."/>
            <person name="Escalona H.E."/>
            <person name="Waterhouse R.M."/>
            <person name="Zwick A."/>
            <person name="Pang H."/>
        </authorList>
    </citation>
    <scope>NUCLEOTIDE SEQUENCE [LARGE SCALE GENOMIC DNA]</scope>
    <source>
        <strain evidence="3">SYSU2018</strain>
    </source>
</reference>
<dbReference type="Pfam" id="PF10508">
    <property type="entry name" value="Proteasom_PSMB"/>
    <property type="match status" value="1"/>
</dbReference>
<dbReference type="Proteomes" id="UP001516400">
    <property type="component" value="Unassembled WGS sequence"/>
</dbReference>
<evidence type="ECO:0000313" key="4">
    <source>
        <dbReference type="Proteomes" id="UP001516400"/>
    </source>
</evidence>
<proteinExistence type="inferred from homology"/>
<keyword evidence="4" id="KW-1185">Reference proteome</keyword>
<dbReference type="InterPro" id="IPR016024">
    <property type="entry name" value="ARM-type_fold"/>
</dbReference>
<gene>
    <name evidence="3" type="ORF">HHI36_002515</name>
</gene>
<dbReference type="PANTHER" id="PTHR13554">
    <property type="entry name" value="26S PROTEASOME NON-ATPASE REGULATORY SUBUNIT 5-RELATED"/>
    <property type="match status" value="1"/>
</dbReference>
<dbReference type="SUPFAM" id="SSF48371">
    <property type="entry name" value="ARM repeat"/>
    <property type="match status" value="1"/>
</dbReference>
<evidence type="ECO:0000256" key="1">
    <source>
        <dbReference type="ARBA" id="ARBA00006823"/>
    </source>
</evidence>
<accession>A0ABD2PAP4</accession>
<dbReference type="PANTHER" id="PTHR13554:SF10">
    <property type="entry name" value="26S PROTEASOME NON-ATPASE REGULATORY SUBUNIT 5"/>
    <property type="match status" value="1"/>
</dbReference>
<dbReference type="EMBL" id="JABFTP020000185">
    <property type="protein sequence ID" value="KAL3288064.1"/>
    <property type="molecule type" value="Genomic_DNA"/>
</dbReference>
<comment type="caution">
    <text evidence="3">The sequence shown here is derived from an EMBL/GenBank/DDBJ whole genome shotgun (WGS) entry which is preliminary data.</text>
</comment>
<sequence>MSLREEWCSDKLAKLLDEELRISTLNEMKHHLQSISSNEVKSTVNSLDLPLVFDCLNDTNTQQIDLACEVLSLCLENLNIGESATRYGMSLERSLAHPYPAVKLMILKELERNVKNDDILIDLCKRTSLLESIIKCVGCEDLGVASKSSNILVILGCSDIGIKQLTSIDLIKVFNDVQNLNEINRLRVFEIFVNISKESKVSFQNLNAAGLISPIVSDLNNNDILLRMNIIEILSQLGLSEHGFEYLESKNIFVQLSQMLKSDDLLEVQLSEPGILKFFGNIGHWKPREIVEKYSFVLFRMFKNIEVSDFSIFGVSIDALGYIAVKPDGKYALDSLGIVEKGILTLSNKLGSLPTELTIRALKCIENLLIANETNHHISLICRKWFFALGTNPMTEIVLKYSKNPFSELRLAGLNIIKSISNQVWGQEIIKDTPGLIEFLLDRNVETHKDCKVVKYEIIKILSSSTLFEQEVLKRLNLYVREGPFYVQGIMEITFEGND</sequence>
<name>A0ABD2PAP4_9CUCU</name>
<dbReference type="InterPro" id="IPR019538">
    <property type="entry name" value="PSMD5"/>
</dbReference>
<evidence type="ECO:0000313" key="3">
    <source>
        <dbReference type="EMBL" id="KAL3288064.1"/>
    </source>
</evidence>
<comment type="similarity">
    <text evidence="1">Belongs to the proteasome subunit S5B/HSM3 family.</text>
</comment>
<dbReference type="Gene3D" id="1.25.10.10">
    <property type="entry name" value="Leucine-rich Repeat Variant"/>
    <property type="match status" value="1"/>
</dbReference>
<evidence type="ECO:0000256" key="2">
    <source>
        <dbReference type="ARBA" id="ARBA00014933"/>
    </source>
</evidence>